<dbReference type="AlphaFoldDB" id="A0AAD9PTK7"/>
<keyword evidence="3" id="KW-1185">Reference proteome</keyword>
<evidence type="ECO:0000259" key="1">
    <source>
        <dbReference type="PROSITE" id="PS50878"/>
    </source>
</evidence>
<sequence>MTNLRCEIKRAFQGCPESCFWSDHLVYAITRASCPKWVPKTTIRRNFKKFDAKKYNEDISFIPFHVASTFEDIDDIYWAWERLLTDVLDDHAPLVQKTIAKPKPFYFNSEVIAAIRCRNQFKRKYYATKDPNDWEKYRQQRNRVVSLRRKAIKEHFAKQCSASTGNPREFWNVKNQTSESIQLAEGETIFQEQKVFNFSSVSEFVVAELLKSLNIRKATGCDLIPPRALKEGYPSLSRPICSLVNQIITRREIPSIWKHGEVLPFLKSGDAMDKTNYRPVTILPAISKVFEKCLCSQLTSYFETIFPPTLTAYRKNHSCCTTLLRLTEDWKIEAALNNIIGATLIDLSKAFDRLPHNLLLEKLSAYGVSLEGLELLTNYVKNRTQCVRLGNTRSTTGKLTSGVPQGSVLGPHLFNIFINDLFYNIKKAKISAYADDKQLYFSNANARIVQKTLNSELAVVSSWITHNGLLLHPKKCESLIFRRINSKSNQTEEEKINFSVDGTLIEPSTTCKLLGVHIDERLNFNNHVASICKKISKQIAVVSRFRKLLSIQTKLTLYKAYILPHFTYCSTVLMHCGKTASDKLEKLNKRALRLIFNDNVNTYTTLLDIANMPSLHDRRVQDMCILIYKVIHGTTPTPLRTLLTLRSKSRNLRGKLILVQPRVITTEYGLNTFRYYGPKIWNSLNDELRTSPTLKTFVTRIRKITFDACNCSLCNC</sequence>
<evidence type="ECO:0000313" key="2">
    <source>
        <dbReference type="EMBL" id="KAK2548828.1"/>
    </source>
</evidence>
<reference evidence="2" key="1">
    <citation type="journal article" date="2023" name="G3 (Bethesda)">
        <title>Whole genome assembly and annotation of the endangered Caribbean coral Acropora cervicornis.</title>
        <authorList>
            <person name="Selwyn J.D."/>
            <person name="Vollmer S.V."/>
        </authorList>
    </citation>
    <scope>NUCLEOTIDE SEQUENCE</scope>
    <source>
        <strain evidence="2">K2</strain>
    </source>
</reference>
<dbReference type="CDD" id="cd01650">
    <property type="entry name" value="RT_nLTR_like"/>
    <property type="match status" value="1"/>
</dbReference>
<keyword evidence="2" id="KW-0695">RNA-directed DNA polymerase</keyword>
<dbReference type="InterPro" id="IPR000477">
    <property type="entry name" value="RT_dom"/>
</dbReference>
<organism evidence="2 3">
    <name type="scientific">Acropora cervicornis</name>
    <name type="common">Staghorn coral</name>
    <dbReference type="NCBI Taxonomy" id="6130"/>
    <lineage>
        <taxon>Eukaryota</taxon>
        <taxon>Metazoa</taxon>
        <taxon>Cnidaria</taxon>
        <taxon>Anthozoa</taxon>
        <taxon>Hexacorallia</taxon>
        <taxon>Scleractinia</taxon>
        <taxon>Astrocoeniina</taxon>
        <taxon>Acroporidae</taxon>
        <taxon>Acropora</taxon>
    </lineage>
</organism>
<dbReference type="Pfam" id="PF00078">
    <property type="entry name" value="RVT_1"/>
    <property type="match status" value="1"/>
</dbReference>
<dbReference type="SUPFAM" id="SSF56672">
    <property type="entry name" value="DNA/RNA polymerases"/>
    <property type="match status" value="1"/>
</dbReference>
<gene>
    <name evidence="2" type="ORF">P5673_030871</name>
</gene>
<reference evidence="2" key="2">
    <citation type="journal article" date="2023" name="Science">
        <title>Genomic signatures of disease resistance in endangered staghorn corals.</title>
        <authorList>
            <person name="Vollmer S.V."/>
            <person name="Selwyn J.D."/>
            <person name="Despard B.A."/>
            <person name="Roesel C.L."/>
        </authorList>
    </citation>
    <scope>NUCLEOTIDE SEQUENCE</scope>
    <source>
        <strain evidence="2">K2</strain>
    </source>
</reference>
<keyword evidence="2" id="KW-0548">Nucleotidyltransferase</keyword>
<proteinExistence type="predicted"/>
<protein>
    <submittedName>
        <fullName evidence="2">RNA-directed DNA polymerase from mobile element jockey</fullName>
    </submittedName>
</protein>
<dbReference type="PANTHER" id="PTHR33332">
    <property type="entry name" value="REVERSE TRANSCRIPTASE DOMAIN-CONTAINING PROTEIN"/>
    <property type="match status" value="1"/>
</dbReference>
<dbReference type="InterPro" id="IPR043502">
    <property type="entry name" value="DNA/RNA_pol_sf"/>
</dbReference>
<dbReference type="EMBL" id="JARQWQ010000137">
    <property type="protein sequence ID" value="KAK2548828.1"/>
    <property type="molecule type" value="Genomic_DNA"/>
</dbReference>
<dbReference type="GO" id="GO:0003964">
    <property type="term" value="F:RNA-directed DNA polymerase activity"/>
    <property type="evidence" value="ECO:0007669"/>
    <property type="project" value="UniProtKB-KW"/>
</dbReference>
<evidence type="ECO:0000313" key="3">
    <source>
        <dbReference type="Proteomes" id="UP001249851"/>
    </source>
</evidence>
<accession>A0AAD9PTK7</accession>
<name>A0AAD9PTK7_ACRCE</name>
<feature type="domain" description="Reverse transcriptase" evidence="1">
    <location>
        <begin position="246"/>
        <end position="518"/>
    </location>
</feature>
<dbReference type="PROSITE" id="PS50878">
    <property type="entry name" value="RT_POL"/>
    <property type="match status" value="1"/>
</dbReference>
<comment type="caution">
    <text evidence="2">The sequence shown here is derived from an EMBL/GenBank/DDBJ whole genome shotgun (WGS) entry which is preliminary data.</text>
</comment>
<dbReference type="Proteomes" id="UP001249851">
    <property type="component" value="Unassembled WGS sequence"/>
</dbReference>
<keyword evidence="2" id="KW-0808">Transferase</keyword>